<sequence>MSSSPVIYTDLDGTLLDHDTYSAHEAKEILGQLSASHVPVIPATSKTYAEVADFREQMSLDHAFIVENGAAVYVPMSLNIRCPMGSKIFEDYWVREFGVRRQALCDVIEALDMSSQFAFKSLNEMRAAEVADITGLDLESAKRAQMRLYSETIDWRDSSDALQKFKTVLTDIGFAVSHGGRFVHLMGPNNKGIAARWFQNLLKREWTPDLISIAAGDAPNDREMLEGADFALVMRNDRGTPLVLERSGSTYVSDGSGPNAWAAGIREIFKSNGWRI</sequence>
<dbReference type="NCBIfam" id="TIGR01484">
    <property type="entry name" value="HAD-SF-IIB"/>
    <property type="match status" value="1"/>
</dbReference>
<evidence type="ECO:0000256" key="3">
    <source>
        <dbReference type="ARBA" id="ARBA00022842"/>
    </source>
</evidence>
<dbReference type="PANTHER" id="PTHR10000:SF8">
    <property type="entry name" value="HAD SUPERFAMILY HYDROLASE-LIKE, TYPE 3"/>
    <property type="match status" value="1"/>
</dbReference>
<dbReference type="SFLD" id="SFLDG01140">
    <property type="entry name" value="C2.B:_Phosphomannomutase_and_P"/>
    <property type="match status" value="1"/>
</dbReference>
<dbReference type="SFLD" id="SFLDS00003">
    <property type="entry name" value="Haloacid_Dehalogenase"/>
    <property type="match status" value="1"/>
</dbReference>
<dbReference type="SUPFAM" id="SSF56784">
    <property type="entry name" value="HAD-like"/>
    <property type="match status" value="1"/>
</dbReference>
<dbReference type="InterPro" id="IPR023214">
    <property type="entry name" value="HAD_sf"/>
</dbReference>
<dbReference type="InterPro" id="IPR006381">
    <property type="entry name" value="HAD-SF-IIB-MPGP"/>
</dbReference>
<organism evidence="4 5">
    <name type="scientific">Candidatus Paraluminiphilus aquimaris</name>
    <dbReference type="NCBI Taxonomy" id="2518994"/>
    <lineage>
        <taxon>Bacteria</taxon>
        <taxon>Pseudomonadati</taxon>
        <taxon>Pseudomonadota</taxon>
        <taxon>Gammaproteobacteria</taxon>
        <taxon>Cellvibrionales</taxon>
        <taxon>Halieaceae</taxon>
        <taxon>Candidatus Paraluminiphilus</taxon>
    </lineage>
</organism>
<gene>
    <name evidence="4" type="ORF">E0F26_11470</name>
</gene>
<dbReference type="Gene3D" id="3.40.50.1000">
    <property type="entry name" value="HAD superfamily/HAD-like"/>
    <property type="match status" value="1"/>
</dbReference>
<dbReference type="GO" id="GO:0016787">
    <property type="term" value="F:hydrolase activity"/>
    <property type="evidence" value="ECO:0007669"/>
    <property type="project" value="UniProtKB-KW"/>
</dbReference>
<dbReference type="Proteomes" id="UP001317963">
    <property type="component" value="Chromosome"/>
</dbReference>
<evidence type="ECO:0000313" key="4">
    <source>
        <dbReference type="EMBL" id="UZP75316.1"/>
    </source>
</evidence>
<dbReference type="RefSeq" id="WP_279241800.1">
    <property type="nucleotide sequence ID" value="NZ_CP036501.1"/>
</dbReference>
<keyword evidence="3" id="KW-0460">Magnesium</keyword>
<dbReference type="Pfam" id="PF08282">
    <property type="entry name" value="Hydrolase_3"/>
    <property type="match status" value="1"/>
</dbReference>
<dbReference type="Gene3D" id="3.30.980.20">
    <property type="entry name" value="Putative mannosyl-3-phosphoglycerate phosphatase, domain 2"/>
    <property type="match status" value="1"/>
</dbReference>
<name>A0ABY6QAP9_9GAMM</name>
<proteinExistence type="predicted"/>
<keyword evidence="5" id="KW-1185">Reference proteome</keyword>
<keyword evidence="2 4" id="KW-0378">Hydrolase</keyword>
<dbReference type="PANTHER" id="PTHR10000">
    <property type="entry name" value="PHOSPHOSERINE PHOSPHATASE"/>
    <property type="match status" value="1"/>
</dbReference>
<reference evidence="4 5" key="1">
    <citation type="submission" date="2019-02" db="EMBL/GenBank/DDBJ databases">
        <title>Halieaceae_genomes.</title>
        <authorList>
            <person name="Li S.-H."/>
        </authorList>
    </citation>
    <scope>NUCLEOTIDE SEQUENCE [LARGE SCALE GENOMIC DNA]</scope>
    <source>
        <strain evidence="4 5">JH123</strain>
    </source>
</reference>
<dbReference type="InterPro" id="IPR006379">
    <property type="entry name" value="HAD-SF_hydro_IIB"/>
</dbReference>
<evidence type="ECO:0000256" key="1">
    <source>
        <dbReference type="ARBA" id="ARBA00022723"/>
    </source>
</evidence>
<protein>
    <submittedName>
        <fullName evidence="4">HAD-IIB family hydrolase</fullName>
    </submittedName>
</protein>
<evidence type="ECO:0000313" key="5">
    <source>
        <dbReference type="Proteomes" id="UP001317963"/>
    </source>
</evidence>
<dbReference type="InterPro" id="IPR036412">
    <property type="entry name" value="HAD-like_sf"/>
</dbReference>
<dbReference type="EMBL" id="CP036501">
    <property type="protein sequence ID" value="UZP75316.1"/>
    <property type="molecule type" value="Genomic_DNA"/>
</dbReference>
<accession>A0ABY6QAP9</accession>
<dbReference type="SFLD" id="SFLDG01142">
    <property type="entry name" value="C2.B.2:_Mannosyl-3-phosphoglyc"/>
    <property type="match status" value="1"/>
</dbReference>
<evidence type="ECO:0000256" key="2">
    <source>
        <dbReference type="ARBA" id="ARBA00022801"/>
    </source>
</evidence>
<dbReference type="NCBIfam" id="TIGR01486">
    <property type="entry name" value="HAD-SF-IIB-MPGP"/>
    <property type="match status" value="1"/>
</dbReference>
<keyword evidence="1" id="KW-0479">Metal-binding</keyword>